<proteinExistence type="predicted"/>
<evidence type="ECO:0008006" key="4">
    <source>
        <dbReference type="Google" id="ProtNLM"/>
    </source>
</evidence>
<evidence type="ECO:0000313" key="2">
    <source>
        <dbReference type="EMBL" id="KAK9922302.1"/>
    </source>
</evidence>
<dbReference type="Proteomes" id="UP001457282">
    <property type="component" value="Unassembled WGS sequence"/>
</dbReference>
<feature type="chain" id="PRO_5043565007" description="Secreted protein" evidence="1">
    <location>
        <begin position="34"/>
        <end position="83"/>
    </location>
</feature>
<keyword evidence="3" id="KW-1185">Reference proteome</keyword>
<organism evidence="2 3">
    <name type="scientific">Rubus argutus</name>
    <name type="common">Southern blackberry</name>
    <dbReference type="NCBI Taxonomy" id="59490"/>
    <lineage>
        <taxon>Eukaryota</taxon>
        <taxon>Viridiplantae</taxon>
        <taxon>Streptophyta</taxon>
        <taxon>Embryophyta</taxon>
        <taxon>Tracheophyta</taxon>
        <taxon>Spermatophyta</taxon>
        <taxon>Magnoliopsida</taxon>
        <taxon>eudicotyledons</taxon>
        <taxon>Gunneridae</taxon>
        <taxon>Pentapetalae</taxon>
        <taxon>rosids</taxon>
        <taxon>fabids</taxon>
        <taxon>Rosales</taxon>
        <taxon>Rosaceae</taxon>
        <taxon>Rosoideae</taxon>
        <taxon>Rosoideae incertae sedis</taxon>
        <taxon>Rubus</taxon>
    </lineage>
</organism>
<dbReference type="AlphaFoldDB" id="A0AAW1WCU4"/>
<name>A0AAW1WCU4_RUBAR</name>
<keyword evidence="1" id="KW-0732">Signal</keyword>
<sequence length="83" mass="9331">MGLFVYRPEPGYGCFFMGLAFLLCLAGCDPSLADLVIAWPVEFLRGQRGLLILSGGNDSHRRRQMFLPFLSCSVGAYLRRRET</sequence>
<gene>
    <name evidence="2" type="ORF">M0R45_030772</name>
</gene>
<feature type="signal peptide" evidence="1">
    <location>
        <begin position="1"/>
        <end position="33"/>
    </location>
</feature>
<dbReference type="EMBL" id="JBEDUW010000006">
    <property type="protein sequence ID" value="KAK9922302.1"/>
    <property type="molecule type" value="Genomic_DNA"/>
</dbReference>
<evidence type="ECO:0000313" key="3">
    <source>
        <dbReference type="Proteomes" id="UP001457282"/>
    </source>
</evidence>
<comment type="caution">
    <text evidence="2">The sequence shown here is derived from an EMBL/GenBank/DDBJ whole genome shotgun (WGS) entry which is preliminary data.</text>
</comment>
<protein>
    <recommendedName>
        <fullName evidence="4">Secreted protein</fullName>
    </recommendedName>
</protein>
<reference evidence="2 3" key="1">
    <citation type="journal article" date="2023" name="G3 (Bethesda)">
        <title>A chromosome-length genome assembly and annotation of blackberry (Rubus argutus, cv. 'Hillquist').</title>
        <authorList>
            <person name="Bruna T."/>
            <person name="Aryal R."/>
            <person name="Dudchenko O."/>
            <person name="Sargent D.J."/>
            <person name="Mead D."/>
            <person name="Buti M."/>
            <person name="Cavallini A."/>
            <person name="Hytonen T."/>
            <person name="Andres J."/>
            <person name="Pham M."/>
            <person name="Weisz D."/>
            <person name="Mascagni F."/>
            <person name="Usai G."/>
            <person name="Natali L."/>
            <person name="Bassil N."/>
            <person name="Fernandez G.E."/>
            <person name="Lomsadze A."/>
            <person name="Armour M."/>
            <person name="Olukolu B."/>
            <person name="Poorten T."/>
            <person name="Britton C."/>
            <person name="Davik J."/>
            <person name="Ashrafi H."/>
            <person name="Aiden E.L."/>
            <person name="Borodovsky M."/>
            <person name="Worthington M."/>
        </authorList>
    </citation>
    <scope>NUCLEOTIDE SEQUENCE [LARGE SCALE GENOMIC DNA]</scope>
    <source>
        <strain evidence="2">PI 553951</strain>
    </source>
</reference>
<accession>A0AAW1WCU4</accession>
<evidence type="ECO:0000256" key="1">
    <source>
        <dbReference type="SAM" id="SignalP"/>
    </source>
</evidence>